<keyword evidence="2" id="KW-1185">Reference proteome</keyword>
<evidence type="ECO:0000313" key="2">
    <source>
        <dbReference type="Proteomes" id="UP000195514"/>
    </source>
</evidence>
<sequence>MLRSLTLFKIILKNLKVPPFKITPHHIIKWTRTTQIFMLSHDSGKHKKLINIELITYQQVKTAGANVN</sequence>
<organism evidence="1 2">
    <name type="scientific">Candidatus Brevifilum fermentans</name>
    <dbReference type="NCBI Taxonomy" id="1986204"/>
    <lineage>
        <taxon>Bacteria</taxon>
        <taxon>Bacillati</taxon>
        <taxon>Chloroflexota</taxon>
        <taxon>Anaerolineae</taxon>
        <taxon>Anaerolineales</taxon>
        <taxon>Anaerolineaceae</taxon>
        <taxon>Candidatus Brevifilum</taxon>
    </lineage>
</organism>
<proteinExistence type="predicted"/>
<dbReference type="AlphaFoldDB" id="A0A1Y6K2I3"/>
<dbReference type="KEGG" id="abat:CFX1CAM_0806"/>
<name>A0A1Y6K2I3_9CHLR</name>
<reference evidence="2" key="1">
    <citation type="submission" date="2017-05" db="EMBL/GenBank/DDBJ databases">
        <authorList>
            <person name="Kirkegaard R."/>
            <person name="Mcilroy J S."/>
        </authorList>
    </citation>
    <scope>NUCLEOTIDE SEQUENCE [LARGE SCALE GENOMIC DNA]</scope>
</reference>
<gene>
    <name evidence="1" type="ORF">CFX1CAM_0806</name>
</gene>
<accession>A0A1Y6K2I3</accession>
<dbReference type="EMBL" id="LT859958">
    <property type="protein sequence ID" value="SMX53871.1"/>
    <property type="molecule type" value="Genomic_DNA"/>
</dbReference>
<dbReference type="Proteomes" id="UP000195514">
    <property type="component" value="Chromosome I"/>
</dbReference>
<evidence type="ECO:0000313" key="1">
    <source>
        <dbReference type="EMBL" id="SMX53871.1"/>
    </source>
</evidence>
<protein>
    <submittedName>
        <fullName evidence="1">Uncharacterized protein</fullName>
    </submittedName>
</protein>